<reference evidence="1" key="1">
    <citation type="submission" date="2020-11" db="EMBL/GenBank/DDBJ databases">
        <title>Adaptations for nitrogen fixation in a non-lichenized fungal sporocarp promotes dispersal by wood-feeding termites.</title>
        <authorList>
            <consortium name="DOE Joint Genome Institute"/>
            <person name="Koch R.A."/>
            <person name="Yoon G."/>
            <person name="Arayal U."/>
            <person name="Lail K."/>
            <person name="Amirebrahimi M."/>
            <person name="Labutti K."/>
            <person name="Lipzen A."/>
            <person name="Riley R."/>
            <person name="Barry K."/>
            <person name="Henrissat B."/>
            <person name="Grigoriev I.V."/>
            <person name="Herr J.R."/>
            <person name="Aime M.C."/>
        </authorList>
    </citation>
    <scope>NUCLEOTIDE SEQUENCE</scope>
    <source>
        <strain evidence="1">MCA 3950</strain>
    </source>
</reference>
<gene>
    <name evidence="1" type="ORF">BT62DRAFT_1012163</name>
</gene>
<dbReference type="Proteomes" id="UP000812287">
    <property type="component" value="Unassembled WGS sequence"/>
</dbReference>
<protein>
    <submittedName>
        <fullName evidence="1">Uncharacterized protein</fullName>
    </submittedName>
</protein>
<dbReference type="GeneID" id="66100180"/>
<comment type="caution">
    <text evidence="1">The sequence shown here is derived from an EMBL/GenBank/DDBJ whole genome shotgun (WGS) entry which is preliminary data.</text>
</comment>
<dbReference type="AlphaFoldDB" id="A0A9P7VJ72"/>
<evidence type="ECO:0000313" key="2">
    <source>
        <dbReference type="Proteomes" id="UP000812287"/>
    </source>
</evidence>
<accession>A0A9P7VJ72</accession>
<keyword evidence="2" id="KW-1185">Reference proteome</keyword>
<dbReference type="EMBL" id="MU250565">
    <property type="protein sequence ID" value="KAG7440939.1"/>
    <property type="molecule type" value="Genomic_DNA"/>
</dbReference>
<organism evidence="1 2">
    <name type="scientific">Guyanagaster necrorhizus</name>
    <dbReference type="NCBI Taxonomy" id="856835"/>
    <lineage>
        <taxon>Eukaryota</taxon>
        <taxon>Fungi</taxon>
        <taxon>Dikarya</taxon>
        <taxon>Basidiomycota</taxon>
        <taxon>Agaricomycotina</taxon>
        <taxon>Agaricomycetes</taxon>
        <taxon>Agaricomycetidae</taxon>
        <taxon>Agaricales</taxon>
        <taxon>Marasmiineae</taxon>
        <taxon>Physalacriaceae</taxon>
        <taxon>Guyanagaster</taxon>
    </lineage>
</organism>
<dbReference type="RefSeq" id="XP_043034439.1">
    <property type="nucleotide sequence ID" value="XM_043177893.1"/>
</dbReference>
<sequence length="159" mass="17817">MAFIAKMPDTAECRLPGHFPLSPCYPSDMKCFLTLMRWVIILRGMSVPPTAAETSPKFLDGLVGRLVTLLASSRLRDPLRTLWLYGMREKRFCMGEPNLTDTGDNLGSARVYFGLAFLTEFSRSQSRSSATIDVYLDVATFDRQGDRDLSAGRNFTANF</sequence>
<proteinExistence type="predicted"/>
<evidence type="ECO:0000313" key="1">
    <source>
        <dbReference type="EMBL" id="KAG7440939.1"/>
    </source>
</evidence>
<name>A0A9P7VJ72_9AGAR</name>